<accession>A0ABN2RB14</accession>
<organism evidence="1 2">
    <name type="scientific">Microbacterium deminutum</name>
    <dbReference type="NCBI Taxonomy" id="344164"/>
    <lineage>
        <taxon>Bacteria</taxon>
        <taxon>Bacillati</taxon>
        <taxon>Actinomycetota</taxon>
        <taxon>Actinomycetes</taxon>
        <taxon>Micrococcales</taxon>
        <taxon>Microbacteriaceae</taxon>
        <taxon>Microbacterium</taxon>
    </lineage>
</organism>
<proteinExistence type="predicted"/>
<dbReference type="NCBIfam" id="NF006743">
    <property type="entry name" value="PRK09270.1-2"/>
    <property type="match status" value="1"/>
</dbReference>
<keyword evidence="1" id="KW-0418">Kinase</keyword>
<sequence length="238" mass="26038">MEGRADGDRVVRPRVTGELRPGDAAYVAELSPTDALARISELAASGRRVILGLAGPPGAGKSTMARWLAEHSSIAIRIVPMDGFHLANAELERLGTHSRKGAPETFDAAGYAALLSRIRAEDGTTIYAPTFDRSVDEAVAGAIPITPDDRFIVTEGNYLLRQSEGWRLVRPVLDEAWWIDCSGEERRSRLVERHVRFGREPADARRFVAESDELNAALIADDRARADRMIAQPPTPDT</sequence>
<keyword evidence="2" id="KW-1185">Reference proteome</keyword>
<dbReference type="Gene3D" id="3.40.50.300">
    <property type="entry name" value="P-loop containing nucleotide triphosphate hydrolases"/>
    <property type="match status" value="2"/>
</dbReference>
<name>A0ABN2RB14_9MICO</name>
<dbReference type="GO" id="GO:0016301">
    <property type="term" value="F:kinase activity"/>
    <property type="evidence" value="ECO:0007669"/>
    <property type="project" value="UniProtKB-KW"/>
</dbReference>
<dbReference type="Proteomes" id="UP001499933">
    <property type="component" value="Unassembled WGS sequence"/>
</dbReference>
<evidence type="ECO:0000313" key="2">
    <source>
        <dbReference type="Proteomes" id="UP001499933"/>
    </source>
</evidence>
<protein>
    <submittedName>
        <fullName evidence="1">Nucleoside/nucleotide kinase family protein</fullName>
    </submittedName>
</protein>
<reference evidence="1 2" key="1">
    <citation type="journal article" date="2019" name="Int. J. Syst. Evol. Microbiol.">
        <title>The Global Catalogue of Microorganisms (GCM) 10K type strain sequencing project: providing services to taxonomists for standard genome sequencing and annotation.</title>
        <authorList>
            <consortium name="The Broad Institute Genomics Platform"/>
            <consortium name="The Broad Institute Genome Sequencing Center for Infectious Disease"/>
            <person name="Wu L."/>
            <person name="Ma J."/>
        </authorList>
    </citation>
    <scope>NUCLEOTIDE SEQUENCE [LARGE SCALE GENOMIC DNA]</scope>
    <source>
        <strain evidence="1 2">JCM 14901</strain>
    </source>
</reference>
<evidence type="ECO:0000313" key="1">
    <source>
        <dbReference type="EMBL" id="GAA1966040.1"/>
    </source>
</evidence>
<dbReference type="InterPro" id="IPR027417">
    <property type="entry name" value="P-loop_NTPase"/>
</dbReference>
<dbReference type="SUPFAM" id="SSF52540">
    <property type="entry name" value="P-loop containing nucleoside triphosphate hydrolases"/>
    <property type="match status" value="1"/>
</dbReference>
<dbReference type="PANTHER" id="PTHR10285">
    <property type="entry name" value="URIDINE KINASE"/>
    <property type="match status" value="1"/>
</dbReference>
<gene>
    <name evidence="1" type="ORF">GCM10009776_31180</name>
</gene>
<dbReference type="EMBL" id="BAAAOG010000008">
    <property type="protein sequence ID" value="GAA1966040.1"/>
    <property type="molecule type" value="Genomic_DNA"/>
</dbReference>
<keyword evidence="1" id="KW-0808">Transferase</keyword>
<comment type="caution">
    <text evidence="1">The sequence shown here is derived from an EMBL/GenBank/DDBJ whole genome shotgun (WGS) entry which is preliminary data.</text>
</comment>